<evidence type="ECO:0000259" key="1">
    <source>
        <dbReference type="Pfam" id="PF18480"/>
    </source>
</evidence>
<gene>
    <name evidence="2" type="ORF">LuPra_01369</name>
</gene>
<dbReference type="EMBL" id="CP015136">
    <property type="protein sequence ID" value="AMY08177.1"/>
    <property type="molecule type" value="Genomic_DNA"/>
</dbReference>
<dbReference type="KEGG" id="abac:LuPra_01369"/>
<dbReference type="AlphaFoldDB" id="A0A143PI04"/>
<dbReference type="InterPro" id="IPR041049">
    <property type="entry name" value="DUF5615"/>
</dbReference>
<protein>
    <recommendedName>
        <fullName evidence="1">DUF5615 domain-containing protein</fullName>
    </recommendedName>
</protein>
<organism evidence="2 3">
    <name type="scientific">Luteitalea pratensis</name>
    <dbReference type="NCBI Taxonomy" id="1855912"/>
    <lineage>
        <taxon>Bacteria</taxon>
        <taxon>Pseudomonadati</taxon>
        <taxon>Acidobacteriota</taxon>
        <taxon>Vicinamibacteria</taxon>
        <taxon>Vicinamibacterales</taxon>
        <taxon>Vicinamibacteraceae</taxon>
        <taxon>Luteitalea</taxon>
    </lineage>
</organism>
<feature type="domain" description="DUF5615" evidence="1">
    <location>
        <begin position="1"/>
        <end position="53"/>
    </location>
</feature>
<sequence length="53" mass="5527">MRFVVDAQLPPALARRIAAAGHLCEHVADCGVLTAPDPTIRAYANEVGAAIIT</sequence>
<evidence type="ECO:0000313" key="2">
    <source>
        <dbReference type="EMBL" id="AMY08177.1"/>
    </source>
</evidence>
<reference evidence="3" key="2">
    <citation type="submission" date="2016-04" db="EMBL/GenBank/DDBJ databases">
        <title>First Complete Genome Sequence of a Subdivision 6 Acidobacterium.</title>
        <authorList>
            <person name="Huang S."/>
            <person name="Vieira S."/>
            <person name="Bunk B."/>
            <person name="Riedel T."/>
            <person name="Sproeer C."/>
            <person name="Overmann J."/>
        </authorList>
    </citation>
    <scope>NUCLEOTIDE SEQUENCE [LARGE SCALE GENOMIC DNA]</scope>
    <source>
        <strain evidence="3">DSM 100886 HEG_-6_39</strain>
    </source>
</reference>
<accession>A0A143PI04</accession>
<dbReference type="Pfam" id="PF18480">
    <property type="entry name" value="DUF5615"/>
    <property type="match status" value="1"/>
</dbReference>
<keyword evidence="3" id="KW-1185">Reference proteome</keyword>
<proteinExistence type="predicted"/>
<dbReference type="RefSeq" id="WP_234800766.1">
    <property type="nucleotide sequence ID" value="NZ_CP015136.1"/>
</dbReference>
<evidence type="ECO:0000313" key="3">
    <source>
        <dbReference type="Proteomes" id="UP000076079"/>
    </source>
</evidence>
<reference evidence="2 3" key="1">
    <citation type="journal article" date="2016" name="Genome Announc.">
        <title>First Complete Genome Sequence of a Subdivision 6 Acidobacterium Strain.</title>
        <authorList>
            <person name="Huang S."/>
            <person name="Vieira S."/>
            <person name="Bunk B."/>
            <person name="Riedel T."/>
            <person name="Sproer C."/>
            <person name="Overmann J."/>
        </authorList>
    </citation>
    <scope>NUCLEOTIDE SEQUENCE [LARGE SCALE GENOMIC DNA]</scope>
    <source>
        <strain evidence="3">DSM 100886 HEG_-6_39</strain>
    </source>
</reference>
<name>A0A143PI04_LUTPR</name>
<dbReference type="PATRIC" id="fig|1813736.3.peg.1420"/>
<dbReference type="Proteomes" id="UP000076079">
    <property type="component" value="Chromosome"/>
</dbReference>